<dbReference type="EC" id="2.7.11.1" evidence="5"/>
<evidence type="ECO:0000259" key="17">
    <source>
        <dbReference type="PROSITE" id="PS50011"/>
    </source>
</evidence>
<comment type="subcellular location">
    <subcellularLocation>
        <location evidence="3">Cytoplasm</location>
    </subcellularLocation>
    <subcellularLocation>
        <location evidence="2">Nucleus</location>
    </subcellularLocation>
</comment>
<dbReference type="InterPro" id="IPR000719">
    <property type="entry name" value="Prot_kinase_dom"/>
</dbReference>
<keyword evidence="19" id="KW-1185">Reference proteome</keyword>
<protein>
    <recommendedName>
        <fullName evidence="6">Serine/threonine-protein kinase 40</fullName>
        <ecNumber evidence="5">2.7.11.1</ecNumber>
    </recommendedName>
</protein>
<dbReference type="PANTHER" id="PTHR22961:SF16">
    <property type="entry name" value="SERINE_THREONINE-PROTEIN KINASE 40"/>
    <property type="match status" value="1"/>
</dbReference>
<dbReference type="SUPFAM" id="SSF56112">
    <property type="entry name" value="Protein kinase-like (PK-like)"/>
    <property type="match status" value="1"/>
</dbReference>
<dbReference type="PROSITE" id="PS00108">
    <property type="entry name" value="PROTEIN_KINASE_ST"/>
    <property type="match status" value="1"/>
</dbReference>
<accession>A0A8S9XVQ1</accession>
<evidence type="ECO:0000256" key="16">
    <source>
        <dbReference type="SAM" id="MobiDB-lite"/>
    </source>
</evidence>
<dbReference type="InterPro" id="IPR008271">
    <property type="entry name" value="Ser/Thr_kinase_AS"/>
</dbReference>
<comment type="catalytic activity">
    <reaction evidence="15">
        <text>L-seryl-[protein] + ATP = O-phospho-L-seryl-[protein] + ADP + H(+)</text>
        <dbReference type="Rhea" id="RHEA:17989"/>
        <dbReference type="Rhea" id="RHEA-COMP:9863"/>
        <dbReference type="Rhea" id="RHEA-COMP:11604"/>
        <dbReference type="ChEBI" id="CHEBI:15378"/>
        <dbReference type="ChEBI" id="CHEBI:29999"/>
        <dbReference type="ChEBI" id="CHEBI:30616"/>
        <dbReference type="ChEBI" id="CHEBI:83421"/>
        <dbReference type="ChEBI" id="CHEBI:456216"/>
        <dbReference type="EC" id="2.7.11.1"/>
    </reaction>
</comment>
<evidence type="ECO:0000256" key="11">
    <source>
        <dbReference type="ARBA" id="ARBA00022777"/>
    </source>
</evidence>
<keyword evidence="13" id="KW-0539">Nucleus</keyword>
<organism evidence="18 19">
    <name type="scientific">Apolygus lucorum</name>
    <name type="common">Small green plant bug</name>
    <name type="synonym">Lygocoris lucorum</name>
    <dbReference type="NCBI Taxonomy" id="248454"/>
    <lineage>
        <taxon>Eukaryota</taxon>
        <taxon>Metazoa</taxon>
        <taxon>Ecdysozoa</taxon>
        <taxon>Arthropoda</taxon>
        <taxon>Hexapoda</taxon>
        <taxon>Insecta</taxon>
        <taxon>Pterygota</taxon>
        <taxon>Neoptera</taxon>
        <taxon>Paraneoptera</taxon>
        <taxon>Hemiptera</taxon>
        <taxon>Heteroptera</taxon>
        <taxon>Panheteroptera</taxon>
        <taxon>Cimicomorpha</taxon>
        <taxon>Miridae</taxon>
        <taxon>Mirini</taxon>
        <taxon>Apolygus</taxon>
    </lineage>
</organism>
<dbReference type="OrthoDB" id="410920at2759"/>
<evidence type="ECO:0000256" key="13">
    <source>
        <dbReference type="ARBA" id="ARBA00023242"/>
    </source>
</evidence>
<dbReference type="GO" id="GO:0005524">
    <property type="term" value="F:ATP binding"/>
    <property type="evidence" value="ECO:0007669"/>
    <property type="project" value="UniProtKB-KW"/>
</dbReference>
<dbReference type="PROSITE" id="PS50011">
    <property type="entry name" value="PROTEIN_KINASE_DOM"/>
    <property type="match status" value="1"/>
</dbReference>
<reference evidence="18" key="1">
    <citation type="journal article" date="2021" name="Mol. Ecol. Resour.">
        <title>Apolygus lucorum genome provides insights into omnivorousness and mesophyll feeding.</title>
        <authorList>
            <person name="Liu Y."/>
            <person name="Liu H."/>
            <person name="Wang H."/>
            <person name="Huang T."/>
            <person name="Liu B."/>
            <person name="Yang B."/>
            <person name="Yin L."/>
            <person name="Li B."/>
            <person name="Zhang Y."/>
            <person name="Zhang S."/>
            <person name="Jiang F."/>
            <person name="Zhang X."/>
            <person name="Ren Y."/>
            <person name="Wang B."/>
            <person name="Wang S."/>
            <person name="Lu Y."/>
            <person name="Wu K."/>
            <person name="Fan W."/>
            <person name="Wang G."/>
        </authorList>
    </citation>
    <scope>NUCLEOTIDE SEQUENCE</scope>
    <source>
        <strain evidence="18">12Hb</strain>
    </source>
</reference>
<comment type="similarity">
    <text evidence="4">Belongs to the protein kinase superfamily. CAMK Ser/Thr protein kinase family.</text>
</comment>
<evidence type="ECO:0000256" key="6">
    <source>
        <dbReference type="ARBA" id="ARBA00016813"/>
    </source>
</evidence>
<keyword evidence="11" id="KW-0418">Kinase</keyword>
<proteinExistence type="inferred from homology"/>
<keyword evidence="8" id="KW-0723">Serine/threonine-protein kinase</keyword>
<dbReference type="Proteomes" id="UP000466442">
    <property type="component" value="Unassembled WGS sequence"/>
</dbReference>
<evidence type="ECO:0000256" key="12">
    <source>
        <dbReference type="ARBA" id="ARBA00022840"/>
    </source>
</evidence>
<evidence type="ECO:0000256" key="10">
    <source>
        <dbReference type="ARBA" id="ARBA00022741"/>
    </source>
</evidence>
<dbReference type="Pfam" id="PF00069">
    <property type="entry name" value="Pkinase"/>
    <property type="match status" value="1"/>
</dbReference>
<evidence type="ECO:0000256" key="7">
    <source>
        <dbReference type="ARBA" id="ARBA00022490"/>
    </source>
</evidence>
<dbReference type="Gene3D" id="1.10.510.10">
    <property type="entry name" value="Transferase(Phosphotransferase) domain 1"/>
    <property type="match status" value="1"/>
</dbReference>
<sequence>MEQLEDLGSFPGMEPKRKKMAKKKVEDSVFEPQPGPSFERPAEGTPVCMKKVKRAGPYLLGPAGNSPVKSIVQCLARLQGTNDFYTLKILTLKDSVEETKDDHQGKMLLHTEYSLLSLLHDQDNVIHHHGLFKDQALEEKAGPDKKLIYTGRVVRRLCLVLDCLVAHDFSPQTADLINLQHYVIREKKLSEREAALILYNTVKVVHELHKRNIVHRDLKLGNLVLHQSTHRITITNFCLGKLLVTENDLLKDQRGSPAYISPDVLCGKPYVGKPSDMWALGVILFTMLYGQFPFYDSSPTQLFNRIKAADYTIPNDGRVSEGMTQLIKNLLLLNPTQRWRTGQAMDALTSIFSTTSNILTASEPLQVVPDIDSEETEKHEPPEEVKAENDNLSDYFCNSTTLRVANLTTEARPEPVQEPRTGQISVHRVGEDAREITQAELNRFRHLLPLNIRVESNPQSSVRSARFTVISPRNISLSPRSRRNLVQNLSMYIRSRFEAPEPGGGS</sequence>
<feature type="region of interest" description="Disordered" evidence="16">
    <location>
        <begin position="1"/>
        <end position="43"/>
    </location>
</feature>
<evidence type="ECO:0000313" key="18">
    <source>
        <dbReference type="EMBL" id="KAF6212664.1"/>
    </source>
</evidence>
<comment type="caution">
    <text evidence="18">The sequence shown here is derived from an EMBL/GenBank/DDBJ whole genome shotgun (WGS) entry which is preliminary data.</text>
</comment>
<dbReference type="InterPro" id="IPR024236">
    <property type="entry name" value="Ser/Thr_kinase_40"/>
</dbReference>
<dbReference type="GO" id="GO:0005737">
    <property type="term" value="C:cytoplasm"/>
    <property type="evidence" value="ECO:0007669"/>
    <property type="project" value="UniProtKB-SubCell"/>
</dbReference>
<dbReference type="CDD" id="cd13974">
    <property type="entry name" value="STKc_SHIK"/>
    <property type="match status" value="1"/>
</dbReference>
<dbReference type="SMART" id="SM00220">
    <property type="entry name" value="S_TKc"/>
    <property type="match status" value="1"/>
</dbReference>
<dbReference type="EMBL" id="WIXP02000004">
    <property type="protein sequence ID" value="KAF6212664.1"/>
    <property type="molecule type" value="Genomic_DNA"/>
</dbReference>
<dbReference type="GO" id="GO:0004674">
    <property type="term" value="F:protein serine/threonine kinase activity"/>
    <property type="evidence" value="ECO:0007669"/>
    <property type="project" value="UniProtKB-KW"/>
</dbReference>
<name>A0A8S9XVQ1_APOLU</name>
<evidence type="ECO:0000256" key="4">
    <source>
        <dbReference type="ARBA" id="ARBA00006692"/>
    </source>
</evidence>
<dbReference type="AlphaFoldDB" id="A0A8S9XVQ1"/>
<evidence type="ECO:0000256" key="8">
    <source>
        <dbReference type="ARBA" id="ARBA00022527"/>
    </source>
</evidence>
<dbReference type="InterPro" id="IPR011009">
    <property type="entry name" value="Kinase-like_dom_sf"/>
</dbReference>
<evidence type="ECO:0000256" key="5">
    <source>
        <dbReference type="ARBA" id="ARBA00012513"/>
    </source>
</evidence>
<evidence type="ECO:0000256" key="1">
    <source>
        <dbReference type="ARBA" id="ARBA00003412"/>
    </source>
</evidence>
<evidence type="ECO:0000256" key="3">
    <source>
        <dbReference type="ARBA" id="ARBA00004496"/>
    </source>
</evidence>
<dbReference type="PANTHER" id="PTHR22961">
    <property type="entry name" value="SER/THR PROTEIN KINASE-TRB"/>
    <property type="match status" value="1"/>
</dbReference>
<gene>
    <name evidence="18" type="ORF">GE061_013190</name>
</gene>
<evidence type="ECO:0000313" key="19">
    <source>
        <dbReference type="Proteomes" id="UP000466442"/>
    </source>
</evidence>
<evidence type="ECO:0000256" key="2">
    <source>
        <dbReference type="ARBA" id="ARBA00004123"/>
    </source>
</evidence>
<keyword evidence="10" id="KW-0547">Nucleotide-binding</keyword>
<feature type="domain" description="Protein kinase" evidence="17">
    <location>
        <begin position="49"/>
        <end position="352"/>
    </location>
</feature>
<dbReference type="GO" id="GO:0005634">
    <property type="term" value="C:nucleus"/>
    <property type="evidence" value="ECO:0007669"/>
    <property type="project" value="UniProtKB-SubCell"/>
</dbReference>
<evidence type="ECO:0000256" key="9">
    <source>
        <dbReference type="ARBA" id="ARBA00022679"/>
    </source>
</evidence>
<keyword evidence="9" id="KW-0808">Transferase</keyword>
<comment type="catalytic activity">
    <reaction evidence="14">
        <text>L-threonyl-[protein] + ATP = O-phospho-L-threonyl-[protein] + ADP + H(+)</text>
        <dbReference type="Rhea" id="RHEA:46608"/>
        <dbReference type="Rhea" id="RHEA-COMP:11060"/>
        <dbReference type="Rhea" id="RHEA-COMP:11605"/>
        <dbReference type="ChEBI" id="CHEBI:15378"/>
        <dbReference type="ChEBI" id="CHEBI:30013"/>
        <dbReference type="ChEBI" id="CHEBI:30616"/>
        <dbReference type="ChEBI" id="CHEBI:61977"/>
        <dbReference type="ChEBI" id="CHEBI:456216"/>
        <dbReference type="EC" id="2.7.11.1"/>
    </reaction>
</comment>
<keyword evidence="12" id="KW-0067">ATP-binding</keyword>
<keyword evidence="7" id="KW-0963">Cytoplasm</keyword>
<comment type="function">
    <text evidence="1">May be a negative regulator of NF-kappa-B and p53-mediated gene transcription.</text>
</comment>
<evidence type="ECO:0000256" key="15">
    <source>
        <dbReference type="ARBA" id="ARBA00048679"/>
    </source>
</evidence>
<evidence type="ECO:0000256" key="14">
    <source>
        <dbReference type="ARBA" id="ARBA00047899"/>
    </source>
</evidence>
<dbReference type="InterPro" id="IPR024104">
    <property type="entry name" value="Tribbles/Ser_Thr_kinase_40"/>
</dbReference>